<gene>
    <name evidence="2" type="ORF">PSON_ATCC_30995.1.T2460003</name>
</gene>
<evidence type="ECO:0008006" key="4">
    <source>
        <dbReference type="Google" id="ProtNLM"/>
    </source>
</evidence>
<evidence type="ECO:0000313" key="3">
    <source>
        <dbReference type="Proteomes" id="UP000692954"/>
    </source>
</evidence>
<name>A0A8S1RQL9_9CILI</name>
<keyword evidence="1" id="KW-1133">Transmembrane helix</keyword>
<sequence>MVNVENLHVVMGEHTLINNVKNIHQHVEQMENNVLIHVMDSLIKIFALYLIWSMFVGQWILSLIYQMLRGKIKHSFKMLIVLFLIYYQQIILNSYYYLLRYYFIRRICVWLPTGKCSKFQQCSNLVSSINEECILIGCMSGGTRFFDKQNCIDYHNEIVCKIGIDGVCVWNNTSCTLMQCYDFQYSSHEICQNIMINQLQCTTKGNNCIPISNCQSYNQFGCYIGIDGECFLSDHNQNNVMIFQMVSQILFVKLLTNNVFLMVKIVLQKAECKTYNNVISCNGGEISGQPCFLTPTNQDKYACNSNKSCFWNSESECLNHTCETLAKGQICRPVPNFNHNSYIRCILKDQKCIIDDPLNILNHTDCQYQSAFTYTWNSQTLKCQSCLQQNNPEEDINNQNESKIDNQNETKTNNQGSFLIIPIIIFNLAF</sequence>
<dbReference type="AlphaFoldDB" id="A0A8S1RQL9"/>
<dbReference type="OrthoDB" id="4405280at2759"/>
<proteinExistence type="predicted"/>
<evidence type="ECO:0000313" key="2">
    <source>
        <dbReference type="EMBL" id="CAD8129827.1"/>
    </source>
</evidence>
<keyword evidence="1" id="KW-0812">Transmembrane</keyword>
<evidence type="ECO:0000256" key="1">
    <source>
        <dbReference type="SAM" id="Phobius"/>
    </source>
</evidence>
<dbReference type="Proteomes" id="UP000692954">
    <property type="component" value="Unassembled WGS sequence"/>
</dbReference>
<organism evidence="2 3">
    <name type="scientific">Paramecium sonneborni</name>
    <dbReference type="NCBI Taxonomy" id="65129"/>
    <lineage>
        <taxon>Eukaryota</taxon>
        <taxon>Sar</taxon>
        <taxon>Alveolata</taxon>
        <taxon>Ciliophora</taxon>
        <taxon>Intramacronucleata</taxon>
        <taxon>Oligohymenophorea</taxon>
        <taxon>Peniculida</taxon>
        <taxon>Parameciidae</taxon>
        <taxon>Paramecium</taxon>
    </lineage>
</organism>
<protein>
    <recommendedName>
        <fullName evidence="4">Transmembrane protein</fullName>
    </recommendedName>
</protein>
<feature type="transmembrane region" description="Helical" evidence="1">
    <location>
        <begin position="76"/>
        <end position="98"/>
    </location>
</feature>
<comment type="caution">
    <text evidence="2">The sequence shown here is derived from an EMBL/GenBank/DDBJ whole genome shotgun (WGS) entry which is preliminary data.</text>
</comment>
<reference evidence="2" key="1">
    <citation type="submission" date="2021-01" db="EMBL/GenBank/DDBJ databases">
        <authorList>
            <consortium name="Genoscope - CEA"/>
            <person name="William W."/>
        </authorList>
    </citation>
    <scope>NUCLEOTIDE SEQUENCE</scope>
</reference>
<keyword evidence="3" id="KW-1185">Reference proteome</keyword>
<accession>A0A8S1RQL9</accession>
<keyword evidence="1" id="KW-0472">Membrane</keyword>
<feature type="transmembrane region" description="Helical" evidence="1">
    <location>
        <begin position="42"/>
        <end position="64"/>
    </location>
</feature>
<dbReference type="EMBL" id="CAJJDN010000246">
    <property type="protein sequence ID" value="CAD8129827.1"/>
    <property type="molecule type" value="Genomic_DNA"/>
</dbReference>